<organism evidence="2 3">
    <name type="scientific">Candidatus Fimihabitans intestinipullorum</name>
    <dbReference type="NCBI Taxonomy" id="2840820"/>
    <lineage>
        <taxon>Bacteria</taxon>
        <taxon>Bacillati</taxon>
        <taxon>Mycoplasmatota</taxon>
        <taxon>Mycoplasmatota incertae sedis</taxon>
        <taxon>Candidatus Fimihabitans</taxon>
    </lineage>
</organism>
<name>A0A9D1L3B0_9BACT</name>
<sequence length="231" mass="25687">MDQLSRFELLIGEKIEKIKNLTVLVVGLGGVGSYATEALCRSGVGRLILIDHDTIDITNLNRQLMALHSNIGRSKVEVWKERIKDINPECEVIGMQEFLTSETVEDLLFPYGIDYIVDACDTVDAKLALIEYAQTHHIKLISCMGTGNKLNATKVEIMELKRTQNDPLARVMRKKIRDRGLSDDVIVVCSKELPCPNESKVIGSTAFVPSVAGLYCASYVVNDRLSCEENI</sequence>
<dbReference type="SUPFAM" id="SSF69572">
    <property type="entry name" value="Activating enzymes of the ubiquitin-like proteins"/>
    <property type="match status" value="1"/>
</dbReference>
<dbReference type="CDD" id="cd00755">
    <property type="entry name" value="YgdL_like"/>
    <property type="match status" value="1"/>
</dbReference>
<accession>A0A9D1L3B0</accession>
<dbReference type="GO" id="GO:0061503">
    <property type="term" value="F:tRNA threonylcarbamoyladenosine dehydratase"/>
    <property type="evidence" value="ECO:0007669"/>
    <property type="project" value="TreeGrafter"/>
</dbReference>
<reference evidence="2" key="2">
    <citation type="journal article" date="2021" name="PeerJ">
        <title>Extensive microbial diversity within the chicken gut microbiome revealed by metagenomics and culture.</title>
        <authorList>
            <person name="Gilroy R."/>
            <person name="Ravi A."/>
            <person name="Getino M."/>
            <person name="Pursley I."/>
            <person name="Horton D.L."/>
            <person name="Alikhan N.F."/>
            <person name="Baker D."/>
            <person name="Gharbi K."/>
            <person name="Hall N."/>
            <person name="Watson M."/>
            <person name="Adriaenssens E.M."/>
            <person name="Foster-Nyarko E."/>
            <person name="Jarju S."/>
            <person name="Secka A."/>
            <person name="Antonio M."/>
            <person name="Oren A."/>
            <person name="Chaudhuri R.R."/>
            <person name="La Ragione R."/>
            <person name="Hildebrand F."/>
            <person name="Pallen M.J."/>
        </authorList>
    </citation>
    <scope>NUCLEOTIDE SEQUENCE</scope>
    <source>
        <strain evidence="2">CHK197-8231</strain>
    </source>
</reference>
<dbReference type="PANTHER" id="PTHR43267:SF1">
    <property type="entry name" value="TRNA THREONYLCARBAMOYLADENOSINE DEHYDRATASE"/>
    <property type="match status" value="1"/>
</dbReference>
<dbReference type="InterPro" id="IPR045886">
    <property type="entry name" value="ThiF/MoeB/HesA"/>
</dbReference>
<dbReference type="Gene3D" id="3.40.50.720">
    <property type="entry name" value="NAD(P)-binding Rossmann-like Domain"/>
    <property type="match status" value="1"/>
</dbReference>
<dbReference type="PANTHER" id="PTHR43267">
    <property type="entry name" value="TRNA THREONYLCARBAMOYLADENOSINE DEHYDRATASE"/>
    <property type="match status" value="1"/>
</dbReference>
<protein>
    <submittedName>
        <fullName evidence="2">tRNA threonylcarbamoyladenosine dehydratase</fullName>
    </submittedName>
</protein>
<dbReference type="InterPro" id="IPR000594">
    <property type="entry name" value="ThiF_NAD_FAD-bd"/>
</dbReference>
<proteinExistence type="predicted"/>
<comment type="caution">
    <text evidence="2">The sequence shown here is derived from an EMBL/GenBank/DDBJ whole genome shotgun (WGS) entry which is preliminary data.</text>
</comment>
<dbReference type="GO" id="GO:0061504">
    <property type="term" value="P:cyclic threonylcarbamoyladenosine biosynthetic process"/>
    <property type="evidence" value="ECO:0007669"/>
    <property type="project" value="TreeGrafter"/>
</dbReference>
<reference evidence="2" key="1">
    <citation type="submission" date="2020-10" db="EMBL/GenBank/DDBJ databases">
        <authorList>
            <person name="Gilroy R."/>
        </authorList>
    </citation>
    <scope>NUCLEOTIDE SEQUENCE</scope>
    <source>
        <strain evidence="2">CHK197-8231</strain>
    </source>
</reference>
<gene>
    <name evidence="2" type="ORF">IAD49_03020</name>
</gene>
<evidence type="ECO:0000313" key="2">
    <source>
        <dbReference type="EMBL" id="HIU22535.1"/>
    </source>
</evidence>
<dbReference type="Proteomes" id="UP000824087">
    <property type="component" value="Unassembled WGS sequence"/>
</dbReference>
<dbReference type="Pfam" id="PF00899">
    <property type="entry name" value="ThiF"/>
    <property type="match status" value="1"/>
</dbReference>
<dbReference type="InterPro" id="IPR035985">
    <property type="entry name" value="Ubiquitin-activating_enz"/>
</dbReference>
<evidence type="ECO:0000313" key="3">
    <source>
        <dbReference type="Proteomes" id="UP000824087"/>
    </source>
</evidence>
<dbReference type="GO" id="GO:0008641">
    <property type="term" value="F:ubiquitin-like modifier activating enzyme activity"/>
    <property type="evidence" value="ECO:0007669"/>
    <property type="project" value="InterPro"/>
</dbReference>
<dbReference type="EMBL" id="DVML01000017">
    <property type="protein sequence ID" value="HIU22535.1"/>
    <property type="molecule type" value="Genomic_DNA"/>
</dbReference>
<feature type="domain" description="THIF-type NAD/FAD binding fold" evidence="1">
    <location>
        <begin position="7"/>
        <end position="169"/>
    </location>
</feature>
<dbReference type="AlphaFoldDB" id="A0A9D1L3B0"/>
<evidence type="ECO:0000259" key="1">
    <source>
        <dbReference type="Pfam" id="PF00899"/>
    </source>
</evidence>